<dbReference type="PROSITE" id="PS51462">
    <property type="entry name" value="NUDIX"/>
    <property type="match status" value="1"/>
</dbReference>
<evidence type="ECO:0000256" key="1">
    <source>
        <dbReference type="ARBA" id="ARBA00001946"/>
    </source>
</evidence>
<dbReference type="Gene3D" id="3.90.79.10">
    <property type="entry name" value="Nucleoside Triphosphate Pyrophosphohydrolase"/>
    <property type="match status" value="1"/>
</dbReference>
<dbReference type="PANTHER" id="PTHR43046:SF16">
    <property type="entry name" value="ADP-RIBOSE PYROPHOSPHATASE YJHB-RELATED"/>
    <property type="match status" value="1"/>
</dbReference>
<feature type="domain" description="Nudix hydrolase" evidence="3">
    <location>
        <begin position="64"/>
        <end position="190"/>
    </location>
</feature>
<dbReference type="InterPro" id="IPR059176">
    <property type="entry name" value="UDP-X_N"/>
</dbReference>
<reference evidence="4" key="1">
    <citation type="journal article" date="2021" name="PeerJ">
        <title>Extensive microbial diversity within the chicken gut microbiome revealed by metagenomics and culture.</title>
        <authorList>
            <person name="Gilroy R."/>
            <person name="Ravi A."/>
            <person name="Getino M."/>
            <person name="Pursley I."/>
            <person name="Horton D.L."/>
            <person name="Alikhan N.F."/>
            <person name="Baker D."/>
            <person name="Gharbi K."/>
            <person name="Hall N."/>
            <person name="Watson M."/>
            <person name="Adriaenssens E.M."/>
            <person name="Foster-Nyarko E."/>
            <person name="Jarju S."/>
            <person name="Secka A."/>
            <person name="Antonio M."/>
            <person name="Oren A."/>
            <person name="Chaudhuri R.R."/>
            <person name="La Ragione R."/>
            <person name="Hildebrand F."/>
            <person name="Pallen M.J."/>
        </authorList>
    </citation>
    <scope>NUCLEOTIDE SEQUENCE</scope>
    <source>
        <strain evidence="4">F6-6636</strain>
    </source>
</reference>
<organism evidence="4 5">
    <name type="scientific">Candidatus Paralactobacillus gallistercoris</name>
    <dbReference type="NCBI Taxonomy" id="2838724"/>
    <lineage>
        <taxon>Bacteria</taxon>
        <taxon>Bacillati</taxon>
        <taxon>Bacillota</taxon>
        <taxon>Bacilli</taxon>
        <taxon>Lactobacillales</taxon>
        <taxon>Lactobacillaceae</taxon>
        <taxon>Lactobacillus</taxon>
    </lineage>
</organism>
<dbReference type="GO" id="GO:0016787">
    <property type="term" value="F:hydrolase activity"/>
    <property type="evidence" value="ECO:0007669"/>
    <property type="project" value="UniProtKB-KW"/>
</dbReference>
<dbReference type="InterPro" id="IPR015797">
    <property type="entry name" value="NUDIX_hydrolase-like_dom_sf"/>
</dbReference>
<reference evidence="4" key="2">
    <citation type="submission" date="2021-04" db="EMBL/GenBank/DDBJ databases">
        <authorList>
            <person name="Gilroy R."/>
        </authorList>
    </citation>
    <scope>NUCLEOTIDE SEQUENCE</scope>
    <source>
        <strain evidence="4">F6-6636</strain>
    </source>
</reference>
<dbReference type="InterPro" id="IPR000086">
    <property type="entry name" value="NUDIX_hydrolase_dom"/>
</dbReference>
<dbReference type="AlphaFoldDB" id="A0A948X1P2"/>
<name>A0A948X1P2_9LACO</name>
<dbReference type="Pfam" id="PF12535">
    <property type="entry name" value="Nudix_N"/>
    <property type="match status" value="1"/>
</dbReference>
<dbReference type="Pfam" id="PF00293">
    <property type="entry name" value="NUDIX"/>
    <property type="match status" value="1"/>
</dbReference>
<comment type="cofactor">
    <cofactor evidence="1">
        <name>Mg(2+)</name>
        <dbReference type="ChEBI" id="CHEBI:18420"/>
    </cofactor>
</comment>
<comment type="caution">
    <text evidence="4">The sequence shown here is derived from an EMBL/GenBank/DDBJ whole genome shotgun (WGS) entry which is preliminary data.</text>
</comment>
<dbReference type="Proteomes" id="UP000777303">
    <property type="component" value="Unassembled WGS sequence"/>
</dbReference>
<dbReference type="PANTHER" id="PTHR43046">
    <property type="entry name" value="GDP-MANNOSE MANNOSYL HYDROLASE"/>
    <property type="match status" value="1"/>
</dbReference>
<evidence type="ECO:0000256" key="2">
    <source>
        <dbReference type="ARBA" id="ARBA00022801"/>
    </source>
</evidence>
<dbReference type="SUPFAM" id="SSF55811">
    <property type="entry name" value="Nudix"/>
    <property type="match status" value="1"/>
</dbReference>
<accession>A0A948X1P2</accession>
<evidence type="ECO:0000313" key="4">
    <source>
        <dbReference type="EMBL" id="MBU3852153.1"/>
    </source>
</evidence>
<dbReference type="Gene3D" id="6.10.250.1120">
    <property type="match status" value="1"/>
</dbReference>
<sequence length="198" mass="22681">MNYLATYKRILAIAENGLYYGRDVFDKERYDELKQLALQLISHLGNEPLTKLQTIAAQDSGYQTPKMDVRAWIMHHQQILLVKGKDTKQWALPGGYAEIGLSPVENCIKEVYEETGLHVSVVGMQGIFDTDKRPDIPQYAQFYKLVFRCEVINGSFQDNSEVSETAYFDINHLPSLDLKRTTPEQLQKLALSHPPYLE</sequence>
<evidence type="ECO:0000259" key="3">
    <source>
        <dbReference type="PROSITE" id="PS51462"/>
    </source>
</evidence>
<keyword evidence="2 4" id="KW-0378">Hydrolase</keyword>
<dbReference type="EMBL" id="JAHLFS010000064">
    <property type="protein sequence ID" value="MBU3852153.1"/>
    <property type="molecule type" value="Genomic_DNA"/>
</dbReference>
<evidence type="ECO:0000313" key="5">
    <source>
        <dbReference type="Proteomes" id="UP000777303"/>
    </source>
</evidence>
<protein>
    <submittedName>
        <fullName evidence="4">NUDIX hydrolase</fullName>
    </submittedName>
</protein>
<gene>
    <name evidence="4" type="ORF">H9901_05590</name>
</gene>
<proteinExistence type="predicted"/>